<feature type="compositionally biased region" description="Basic and acidic residues" evidence="1">
    <location>
        <begin position="31"/>
        <end position="41"/>
    </location>
</feature>
<reference evidence="2 3" key="1">
    <citation type="submission" date="2023-08" db="EMBL/GenBank/DDBJ databases">
        <title>Complete Genome Sequence of Pseudomonas entomophila TVIN A01.</title>
        <authorList>
            <person name="Shelke T."/>
            <person name="Mahar N.S."/>
            <person name="Gupta I."/>
            <person name="Gupta V."/>
        </authorList>
    </citation>
    <scope>NUCLEOTIDE SEQUENCE [LARGE SCALE GENOMIC DNA]</scope>
    <source>
        <strain evidence="2 3">TVIN-A01</strain>
    </source>
</reference>
<name>A0ABY9QJ40_9PSED</name>
<feature type="compositionally biased region" description="Basic and acidic residues" evidence="1">
    <location>
        <begin position="52"/>
        <end position="63"/>
    </location>
</feature>
<sequence length="63" mass="6468">MANKDSNMTGREDSHKTGSQGGSKNPGNFANDREKAAEAGRKGGQSTGGGQRDTESGRKGGRS</sequence>
<dbReference type="InterPro" id="IPR019626">
    <property type="entry name" value="Stress-induced_KGG_rpt"/>
</dbReference>
<keyword evidence="3" id="KW-1185">Reference proteome</keyword>
<feature type="compositionally biased region" description="Gly residues" evidence="1">
    <location>
        <begin position="42"/>
        <end position="51"/>
    </location>
</feature>
<proteinExistence type="predicted"/>
<protein>
    <submittedName>
        <fullName evidence="2">KGG domain-containing protein</fullName>
    </submittedName>
</protein>
<organism evidence="2 3">
    <name type="scientific">Pseudomonas entomophila</name>
    <dbReference type="NCBI Taxonomy" id="312306"/>
    <lineage>
        <taxon>Bacteria</taxon>
        <taxon>Pseudomonadati</taxon>
        <taxon>Pseudomonadota</taxon>
        <taxon>Gammaproteobacteria</taxon>
        <taxon>Pseudomonadales</taxon>
        <taxon>Pseudomonadaceae</taxon>
        <taxon>Pseudomonas</taxon>
    </lineage>
</organism>
<dbReference type="GeneID" id="32806196"/>
<gene>
    <name evidence="2" type="ORF">RAH46_13765</name>
</gene>
<dbReference type="RefSeq" id="WP_011534243.1">
    <property type="nucleotide sequence ID" value="NZ_CP132921.1"/>
</dbReference>
<dbReference type="Proteomes" id="UP001183127">
    <property type="component" value="Chromosome"/>
</dbReference>
<feature type="region of interest" description="Disordered" evidence="1">
    <location>
        <begin position="1"/>
        <end position="63"/>
    </location>
</feature>
<dbReference type="Pfam" id="PF10685">
    <property type="entry name" value="KGG"/>
    <property type="match status" value="1"/>
</dbReference>
<dbReference type="EMBL" id="CP132921">
    <property type="protein sequence ID" value="WMW03414.1"/>
    <property type="molecule type" value="Genomic_DNA"/>
</dbReference>
<evidence type="ECO:0000313" key="2">
    <source>
        <dbReference type="EMBL" id="WMW03414.1"/>
    </source>
</evidence>
<evidence type="ECO:0000313" key="3">
    <source>
        <dbReference type="Proteomes" id="UP001183127"/>
    </source>
</evidence>
<evidence type="ECO:0000256" key="1">
    <source>
        <dbReference type="SAM" id="MobiDB-lite"/>
    </source>
</evidence>
<accession>A0ABY9QJ40</accession>